<dbReference type="InParanoid" id="D0N914"/>
<dbReference type="HOGENOM" id="CLU_633821_0_0_1"/>
<proteinExistence type="predicted"/>
<evidence type="ECO:0000256" key="1">
    <source>
        <dbReference type="SAM" id="MobiDB-lite"/>
    </source>
</evidence>
<organism evidence="2 3">
    <name type="scientific">Phytophthora infestans (strain T30-4)</name>
    <name type="common">Potato late blight agent</name>
    <dbReference type="NCBI Taxonomy" id="403677"/>
    <lineage>
        <taxon>Eukaryota</taxon>
        <taxon>Sar</taxon>
        <taxon>Stramenopiles</taxon>
        <taxon>Oomycota</taxon>
        <taxon>Peronosporomycetes</taxon>
        <taxon>Peronosporales</taxon>
        <taxon>Peronosporaceae</taxon>
        <taxon>Phytophthora</taxon>
    </lineage>
</organism>
<feature type="compositionally biased region" description="Acidic residues" evidence="1">
    <location>
        <begin position="247"/>
        <end position="256"/>
    </location>
</feature>
<dbReference type="eggNOG" id="ENOG502RGH9">
    <property type="taxonomic scope" value="Eukaryota"/>
</dbReference>
<evidence type="ECO:0000313" key="3">
    <source>
        <dbReference type="Proteomes" id="UP000006643"/>
    </source>
</evidence>
<dbReference type="AlphaFoldDB" id="D0N914"/>
<sequence length="433" mass="47658">MLSPGCNQGMKSDAPSSLQIPECLMPVTCPAKPGWDTAWTVASNAKLSLSKTPRLAASNAAGEAWTRRHAISSCSSTALKASDATFAVSGEGTRTERTGLDSSLSNLPRARQAILKSLRSLRSRTASRKQTPQMKFPPNSSSFHLPEATIKMMTANGTSYRTPGSSSVDDDGDDDFEPPRDSSNSSDTLQDLLNEIALKADQKTREGRKRGSRRARKSDKRRRRESGMESYGTDDGSVADTDSLPPTDEEREDADVENVRLDLQDPNTDRTPRVRRTESYPERVALERSRVSVGNKTPPMQRLVDSSWTELSDELEKYSCDNYRLFRARDTRTVKKHNSMSDLQIPVTLDYSYKVFRCTHGCPQKFRGTGQRVLQVAILDARPCSALHRGISQKQGKLKSGESFYATGGFGEARNAPANTQHSAKGSEEHGCG</sequence>
<gene>
    <name evidence="2" type="ORF">PITG_07752</name>
</gene>
<dbReference type="Proteomes" id="UP000006643">
    <property type="component" value="Unassembled WGS sequence"/>
</dbReference>
<evidence type="ECO:0000313" key="2">
    <source>
        <dbReference type="EMBL" id="EEY54049.1"/>
    </source>
</evidence>
<feature type="region of interest" description="Disordered" evidence="1">
    <location>
        <begin position="121"/>
        <end position="275"/>
    </location>
</feature>
<name>D0N914_PHYIT</name>
<protein>
    <submittedName>
        <fullName evidence="2">Uncharacterized protein</fullName>
    </submittedName>
</protein>
<dbReference type="KEGG" id="pif:PITG_07752"/>
<feature type="region of interest" description="Disordered" evidence="1">
    <location>
        <begin position="412"/>
        <end position="433"/>
    </location>
</feature>
<reference evidence="3" key="1">
    <citation type="journal article" date="2009" name="Nature">
        <title>Genome sequence and analysis of the Irish potato famine pathogen Phytophthora infestans.</title>
        <authorList>
            <consortium name="The Broad Institute Genome Sequencing Platform"/>
            <person name="Haas B.J."/>
            <person name="Kamoun S."/>
            <person name="Zody M.C."/>
            <person name="Jiang R.H."/>
            <person name="Handsaker R.E."/>
            <person name="Cano L.M."/>
            <person name="Grabherr M."/>
            <person name="Kodira C.D."/>
            <person name="Raffaele S."/>
            <person name="Torto-Alalibo T."/>
            <person name="Bozkurt T.O."/>
            <person name="Ah-Fong A.M."/>
            <person name="Alvarado L."/>
            <person name="Anderson V.L."/>
            <person name="Armstrong M.R."/>
            <person name="Avrova A."/>
            <person name="Baxter L."/>
            <person name="Beynon J."/>
            <person name="Boevink P.C."/>
            <person name="Bollmann S.R."/>
            <person name="Bos J.I."/>
            <person name="Bulone V."/>
            <person name="Cai G."/>
            <person name="Cakir C."/>
            <person name="Carrington J.C."/>
            <person name="Chawner M."/>
            <person name="Conti L."/>
            <person name="Costanzo S."/>
            <person name="Ewan R."/>
            <person name="Fahlgren N."/>
            <person name="Fischbach M.A."/>
            <person name="Fugelstad J."/>
            <person name="Gilroy E.M."/>
            <person name="Gnerre S."/>
            <person name="Green P.J."/>
            <person name="Grenville-Briggs L.J."/>
            <person name="Griffith J."/>
            <person name="Grunwald N.J."/>
            <person name="Horn K."/>
            <person name="Horner N.R."/>
            <person name="Hu C.H."/>
            <person name="Huitema E."/>
            <person name="Jeong D.H."/>
            <person name="Jones A.M."/>
            <person name="Jones J.D."/>
            <person name="Jones R.W."/>
            <person name="Karlsson E.K."/>
            <person name="Kunjeti S.G."/>
            <person name="Lamour K."/>
            <person name="Liu Z."/>
            <person name="Ma L."/>
            <person name="Maclean D."/>
            <person name="Chibucos M.C."/>
            <person name="McDonald H."/>
            <person name="McWalters J."/>
            <person name="Meijer H.J."/>
            <person name="Morgan W."/>
            <person name="Morris P.F."/>
            <person name="Munro C.A."/>
            <person name="O'Neill K."/>
            <person name="Ospina-Giraldo M."/>
            <person name="Pinzon A."/>
            <person name="Pritchard L."/>
            <person name="Ramsahoye B."/>
            <person name="Ren Q."/>
            <person name="Restrepo S."/>
            <person name="Roy S."/>
            <person name="Sadanandom A."/>
            <person name="Savidor A."/>
            <person name="Schornack S."/>
            <person name="Schwartz D.C."/>
            <person name="Schumann U.D."/>
            <person name="Schwessinger B."/>
            <person name="Seyer L."/>
            <person name="Sharpe T."/>
            <person name="Silvar C."/>
            <person name="Song J."/>
            <person name="Studholme D.J."/>
            <person name="Sykes S."/>
            <person name="Thines M."/>
            <person name="van de Vondervoort P.J."/>
            <person name="Phuntumart V."/>
            <person name="Wawra S."/>
            <person name="Weide R."/>
            <person name="Win J."/>
            <person name="Young C."/>
            <person name="Zhou S."/>
            <person name="Fry W."/>
            <person name="Meyers B.C."/>
            <person name="van West P."/>
            <person name="Ristaino J."/>
            <person name="Govers F."/>
            <person name="Birch P.R."/>
            <person name="Whisson S.C."/>
            <person name="Judelson H.S."/>
            <person name="Nusbaum C."/>
        </authorList>
    </citation>
    <scope>NUCLEOTIDE SEQUENCE [LARGE SCALE GENOMIC DNA]</scope>
    <source>
        <strain evidence="3">T30-4</strain>
    </source>
</reference>
<keyword evidence="3" id="KW-1185">Reference proteome</keyword>
<dbReference type="OrthoDB" id="139346at2759"/>
<dbReference type="EMBL" id="DS028128">
    <property type="protein sequence ID" value="EEY54049.1"/>
    <property type="molecule type" value="Genomic_DNA"/>
</dbReference>
<accession>D0N914</accession>
<feature type="compositionally biased region" description="Polar residues" evidence="1">
    <location>
        <begin position="181"/>
        <end position="191"/>
    </location>
</feature>
<feature type="compositionally biased region" description="Basic residues" evidence="1">
    <location>
        <begin position="206"/>
        <end position="224"/>
    </location>
</feature>
<feature type="compositionally biased region" description="Polar residues" evidence="1">
    <location>
        <begin position="128"/>
        <end position="143"/>
    </location>
</feature>
<dbReference type="VEuPathDB" id="FungiDB:PITG_07752"/>
<dbReference type="GeneID" id="9462853"/>
<dbReference type="RefSeq" id="XP_002904680.1">
    <property type="nucleotide sequence ID" value="XM_002904634.1"/>
</dbReference>
<feature type="compositionally biased region" description="Basic and acidic residues" evidence="1">
    <location>
        <begin position="257"/>
        <end position="275"/>
    </location>
</feature>